<name>A0A1Y2CDL8_9FUNG</name>
<evidence type="ECO:0000313" key="3">
    <source>
        <dbReference type="EMBL" id="ORY44405.1"/>
    </source>
</evidence>
<comment type="caution">
    <text evidence="3">The sequence shown here is derived from an EMBL/GenBank/DDBJ whole genome shotgun (WGS) entry which is preliminary data.</text>
</comment>
<comment type="similarity">
    <text evidence="1">Belongs to the CBP3 family.</text>
</comment>
<dbReference type="OrthoDB" id="10253878at2759"/>
<dbReference type="GO" id="GO:0034551">
    <property type="term" value="P:mitochondrial respiratory chain complex III assembly"/>
    <property type="evidence" value="ECO:0007669"/>
    <property type="project" value="TreeGrafter"/>
</dbReference>
<evidence type="ECO:0000259" key="2">
    <source>
        <dbReference type="Pfam" id="PF03981"/>
    </source>
</evidence>
<protein>
    <recommendedName>
        <fullName evidence="2">Ubiquinol-cytochrome c chaperone domain-containing protein</fullName>
    </recommendedName>
</protein>
<dbReference type="STRING" id="329046.A0A1Y2CDL8"/>
<dbReference type="EMBL" id="MCGO01000022">
    <property type="protein sequence ID" value="ORY44405.1"/>
    <property type="molecule type" value="Genomic_DNA"/>
</dbReference>
<dbReference type="Proteomes" id="UP000193642">
    <property type="component" value="Unassembled WGS sequence"/>
</dbReference>
<gene>
    <name evidence="3" type="ORF">BCR33DRAFT_679467</name>
</gene>
<keyword evidence="4" id="KW-1185">Reference proteome</keyword>
<evidence type="ECO:0000313" key="4">
    <source>
        <dbReference type="Proteomes" id="UP000193642"/>
    </source>
</evidence>
<feature type="domain" description="Ubiquinol-cytochrome c chaperone" evidence="2">
    <location>
        <begin position="38"/>
        <end position="165"/>
    </location>
</feature>
<sequence>MLTNPFGSIKLKMNKIDHARYAYESCSLQFYENNQFMEKFNLPDNLQSWFNVTVLHVWMYSAQLKTLGPEGKEMCQELFATLLLDIEIRLSKAGVRTNLDRITSDLISTYYGQILAYDEGLALGGDAILASALWRNVFQAADDVSAQDLKKMVEYVRIQLQHLDGKQLVELGKTIKFLDLPDL</sequence>
<organism evidence="3 4">
    <name type="scientific">Rhizoclosmatium globosum</name>
    <dbReference type="NCBI Taxonomy" id="329046"/>
    <lineage>
        <taxon>Eukaryota</taxon>
        <taxon>Fungi</taxon>
        <taxon>Fungi incertae sedis</taxon>
        <taxon>Chytridiomycota</taxon>
        <taxon>Chytridiomycota incertae sedis</taxon>
        <taxon>Chytridiomycetes</taxon>
        <taxon>Chytridiales</taxon>
        <taxon>Chytriomycetaceae</taxon>
        <taxon>Rhizoclosmatium</taxon>
    </lineage>
</organism>
<dbReference type="AlphaFoldDB" id="A0A1Y2CDL8"/>
<accession>A0A1Y2CDL8</accession>
<proteinExistence type="inferred from homology"/>
<dbReference type="PANTHER" id="PTHR12184">
    <property type="entry name" value="UBIQUINOL-CYTOCHROME C REDUCTASE COMPLEX ASSEMBLY FACTOR 1 FAMILY MEMBER"/>
    <property type="match status" value="1"/>
</dbReference>
<reference evidence="3 4" key="1">
    <citation type="submission" date="2016-07" db="EMBL/GenBank/DDBJ databases">
        <title>Pervasive Adenine N6-methylation of Active Genes in Fungi.</title>
        <authorList>
            <consortium name="DOE Joint Genome Institute"/>
            <person name="Mondo S.J."/>
            <person name="Dannebaum R.O."/>
            <person name="Kuo R.C."/>
            <person name="Labutti K."/>
            <person name="Haridas S."/>
            <person name="Kuo A."/>
            <person name="Salamov A."/>
            <person name="Ahrendt S.R."/>
            <person name="Lipzen A."/>
            <person name="Sullivan W."/>
            <person name="Andreopoulos W.B."/>
            <person name="Clum A."/>
            <person name="Lindquist E."/>
            <person name="Daum C."/>
            <person name="Ramamoorthy G.K."/>
            <person name="Gryganskyi A."/>
            <person name="Culley D."/>
            <person name="Magnuson J.K."/>
            <person name="James T.Y."/>
            <person name="O'Malley M.A."/>
            <person name="Stajich J.E."/>
            <person name="Spatafora J.W."/>
            <person name="Visel A."/>
            <person name="Grigoriev I.V."/>
        </authorList>
    </citation>
    <scope>NUCLEOTIDE SEQUENCE [LARGE SCALE GENOMIC DNA]</scope>
    <source>
        <strain evidence="3 4">JEL800</strain>
    </source>
</reference>
<dbReference type="PANTHER" id="PTHR12184:SF1">
    <property type="entry name" value="UBIQUINOL-CYTOCHROME-C REDUCTASE COMPLEX ASSEMBLY FACTOR 1"/>
    <property type="match status" value="1"/>
</dbReference>
<dbReference type="Pfam" id="PF03981">
    <property type="entry name" value="Ubiq_cyt_C_chap"/>
    <property type="match status" value="1"/>
</dbReference>
<dbReference type="GO" id="GO:0005739">
    <property type="term" value="C:mitochondrion"/>
    <property type="evidence" value="ECO:0007669"/>
    <property type="project" value="TreeGrafter"/>
</dbReference>
<evidence type="ECO:0000256" key="1">
    <source>
        <dbReference type="ARBA" id="ARBA00006407"/>
    </source>
</evidence>
<dbReference type="InterPro" id="IPR021150">
    <property type="entry name" value="Ubiq_cyt_c_chap"/>
</dbReference>
<dbReference type="InterPro" id="IPR007129">
    <property type="entry name" value="Ubiqinol_cyt_c_chaperone_CPB3"/>
</dbReference>